<dbReference type="Ensembl" id="ENSLACT00000018424.1">
    <property type="protein sequence ID" value="ENSLACP00000018292.1"/>
    <property type="gene ID" value="ENSLACG00000016113.1"/>
</dbReference>
<evidence type="ECO:0000256" key="2">
    <source>
        <dbReference type="ARBA" id="ARBA00010940"/>
    </source>
</evidence>
<dbReference type="GO" id="GO:0008045">
    <property type="term" value="P:motor neuron axon guidance"/>
    <property type="evidence" value="ECO:0007669"/>
    <property type="project" value="Ensembl"/>
</dbReference>
<feature type="domain" description="E2F/DP family winged-helix DNA-binding" evidence="13">
    <location>
        <begin position="252"/>
        <end position="338"/>
    </location>
</feature>
<comment type="similarity">
    <text evidence="2 11">Belongs to the E2F/DP family.</text>
</comment>
<dbReference type="EMBL" id="AFYH01071985">
    <property type="status" value="NOT_ANNOTATED_CDS"/>
    <property type="molecule type" value="Genomic_DNA"/>
</dbReference>
<keyword evidence="9" id="KW-0131">Cell cycle</keyword>
<accession>H3B8S1</accession>
<evidence type="ECO:0000259" key="13">
    <source>
        <dbReference type="SMART" id="SM01372"/>
    </source>
</evidence>
<dbReference type="GO" id="GO:0000981">
    <property type="term" value="F:DNA-binding transcription factor activity, RNA polymerase II-specific"/>
    <property type="evidence" value="ECO:0007669"/>
    <property type="project" value="TreeGrafter"/>
</dbReference>
<gene>
    <name evidence="14" type="primary">E2F8</name>
</gene>
<evidence type="ECO:0000256" key="9">
    <source>
        <dbReference type="ARBA" id="ARBA00023306"/>
    </source>
</evidence>
<dbReference type="InterPro" id="IPR003316">
    <property type="entry name" value="E2F_WHTH_DNA-bd_dom"/>
</dbReference>
<keyword evidence="6" id="KW-0010">Activator</keyword>
<proteinExistence type="inferred from homology"/>
<dbReference type="GO" id="GO:0045892">
    <property type="term" value="P:negative regulation of DNA-templated transcription"/>
    <property type="evidence" value="ECO:0007669"/>
    <property type="project" value="Ensembl"/>
</dbReference>
<dbReference type="OMA" id="LEHSVEC"/>
<dbReference type="HOGENOM" id="CLU_014845_2_0_1"/>
<evidence type="ECO:0000313" key="14">
    <source>
        <dbReference type="Ensembl" id="ENSLACP00000018292.1"/>
    </source>
</evidence>
<keyword evidence="8 11" id="KW-0539">Nucleus</keyword>
<dbReference type="GO" id="GO:0001946">
    <property type="term" value="P:lymphangiogenesis"/>
    <property type="evidence" value="ECO:0007669"/>
    <property type="project" value="Ensembl"/>
</dbReference>
<evidence type="ECO:0000256" key="4">
    <source>
        <dbReference type="ARBA" id="ARBA00023015"/>
    </source>
</evidence>
<dbReference type="AlphaFoldDB" id="H3B8S1"/>
<dbReference type="SMART" id="SM01372">
    <property type="entry name" value="E2F_TDP"/>
    <property type="match status" value="2"/>
</dbReference>
<dbReference type="GO" id="GO:0000978">
    <property type="term" value="F:RNA polymerase II cis-regulatory region sequence-specific DNA binding"/>
    <property type="evidence" value="ECO:0007669"/>
    <property type="project" value="InterPro"/>
</dbReference>
<protein>
    <recommendedName>
        <fullName evidence="10">Transcription factor E2F8</fullName>
    </recommendedName>
</protein>
<dbReference type="GeneTree" id="ENSGT00940000158651"/>
<evidence type="ECO:0000256" key="5">
    <source>
        <dbReference type="ARBA" id="ARBA00023125"/>
    </source>
</evidence>
<dbReference type="InterPro" id="IPR015633">
    <property type="entry name" value="E2F"/>
</dbReference>
<dbReference type="STRING" id="7897.ENSLACP00000018292"/>
<evidence type="ECO:0000256" key="8">
    <source>
        <dbReference type="ARBA" id="ARBA00023242"/>
    </source>
</evidence>
<evidence type="ECO:0000256" key="11">
    <source>
        <dbReference type="RuleBase" id="RU003796"/>
    </source>
</evidence>
<dbReference type="eggNOG" id="KOG2578">
    <property type="taxonomic scope" value="Eukaryota"/>
</dbReference>
<dbReference type="SUPFAM" id="SSF46785">
    <property type="entry name" value="Winged helix' DNA-binding domain"/>
    <property type="match status" value="2"/>
</dbReference>
<sequence>QENKFLEPHKRVLKTPQKQSTSHLVLGEIQPDVGPLRTPTKVKETAGDPWTPTANLKMLISAASPEIRSREQKKGQFMSEIEFIETSDYSQEQLSGDDYEKIQPSRKEKSLGLLCYKFLARYHDYPNPAVNNDICLDEVAGDLNVERRRIYDIVNVLESLHMVRRLAKNRYTWHGRHNLNKTLGILKKVGEEHRYAEQMQEIKKREFEREFEDEVKEPTWKQSTDTQTEVHKEMCFIELPGMEFRAASVNSRKDKSLRLMSQKFVMLFLVSKPHVVSLEVAAKILIGEDQVVDLDKSKFKTKIRRLYDIANVLSSLELIKKVHVTEEKGRKPAFKWIGPEVFTNINGTYDVNPVKTTTSAVLNTSISKPLAEQCNKNLFPASSPKQSFTRHPSLIKLAKSIEDDRRKINSAPTSPIKKSTCDSCNCETFPSRMAQLAAICKLQLEQQQSKQNKKKSKPQLTKPKALPVGLCEPVLNSELHSPSSTQAVGVLPVVQGDYSPVIPIMLPHSHTGGSYALFLHPSANPFTKHPSGSTIQSMTLCTDTGTEGSINNVEEGRLQVNSPKKDISLSCCTRVGGNGNSKTERDGVSTPNEITPEKYHKRVCIQESEDISLKKFKSDSEKIALSRTMIPSGYLIPLTPKSTSPDKEKEGCFSQQQIYHSPVTGSIPGTSGFTPLKLPIPMMTVPVSSVASFPVVSQASSHAVPLQSPSPAILNFTLQNLGLISTGVHLSPSPGHSTTASMNHLSPIPAQFGLQQGKMFFVKSISPVPVHNQLTGQPVTLLSLQQPVVPVTPEGHQLMNKESFFRTPGGVTSDSPLASLTNATSNSATKILQKNVHVPQRKLEVCTEDIH</sequence>
<dbReference type="GO" id="GO:0002040">
    <property type="term" value="P:sprouting angiogenesis"/>
    <property type="evidence" value="ECO:0007669"/>
    <property type="project" value="Ensembl"/>
</dbReference>
<dbReference type="PANTHER" id="PTHR12081:SF40">
    <property type="entry name" value="TRANSCRIPTION FACTOR E2F8"/>
    <property type="match status" value="1"/>
</dbReference>
<organism evidence="14 15">
    <name type="scientific">Latimeria chalumnae</name>
    <name type="common">Coelacanth</name>
    <dbReference type="NCBI Taxonomy" id="7897"/>
    <lineage>
        <taxon>Eukaryota</taxon>
        <taxon>Metazoa</taxon>
        <taxon>Chordata</taxon>
        <taxon>Craniata</taxon>
        <taxon>Vertebrata</taxon>
        <taxon>Euteleostomi</taxon>
        <taxon>Coelacanthiformes</taxon>
        <taxon>Coelacanthidae</taxon>
        <taxon>Latimeria</taxon>
    </lineage>
</organism>
<dbReference type="GO" id="GO:0045944">
    <property type="term" value="P:positive regulation of transcription by RNA polymerase II"/>
    <property type="evidence" value="ECO:0007669"/>
    <property type="project" value="Ensembl"/>
</dbReference>
<dbReference type="Gene3D" id="1.10.10.10">
    <property type="entry name" value="Winged helix-like DNA-binding domain superfamily/Winged helix DNA-binding domain"/>
    <property type="match status" value="2"/>
</dbReference>
<dbReference type="PANTHER" id="PTHR12081">
    <property type="entry name" value="TRANSCRIPTION FACTOR E2F"/>
    <property type="match status" value="1"/>
</dbReference>
<evidence type="ECO:0000256" key="6">
    <source>
        <dbReference type="ARBA" id="ARBA00023159"/>
    </source>
</evidence>
<feature type="region of interest" description="Disordered" evidence="12">
    <location>
        <begin position="1"/>
        <end position="21"/>
    </location>
</feature>
<dbReference type="InterPro" id="IPR036390">
    <property type="entry name" value="WH_DNA-bd_sf"/>
</dbReference>
<evidence type="ECO:0000256" key="7">
    <source>
        <dbReference type="ARBA" id="ARBA00023163"/>
    </source>
</evidence>
<dbReference type="InterPro" id="IPR036388">
    <property type="entry name" value="WH-like_DNA-bd_sf"/>
</dbReference>
<comment type="subcellular location">
    <subcellularLocation>
        <location evidence="1 11">Nucleus</location>
    </subcellularLocation>
</comment>
<evidence type="ECO:0000256" key="10">
    <source>
        <dbReference type="ARBA" id="ARBA00039673"/>
    </source>
</evidence>
<reference evidence="15" key="1">
    <citation type="submission" date="2011-08" db="EMBL/GenBank/DDBJ databases">
        <title>The draft genome of Latimeria chalumnae.</title>
        <authorList>
            <person name="Di Palma F."/>
            <person name="Alfoldi J."/>
            <person name="Johnson J."/>
            <person name="Berlin A."/>
            <person name="Gnerre S."/>
            <person name="Jaffe D."/>
            <person name="MacCallum I."/>
            <person name="Young S."/>
            <person name="Walker B.J."/>
            <person name="Lander E."/>
            <person name="Lindblad-Toh K."/>
        </authorList>
    </citation>
    <scope>NUCLEOTIDE SEQUENCE [LARGE SCALE GENOMIC DNA]</scope>
    <source>
        <strain evidence="15">Wild caught</strain>
    </source>
</reference>
<dbReference type="EMBL" id="AFYH01071984">
    <property type="status" value="NOT_ANNOTATED_CDS"/>
    <property type="molecule type" value="Genomic_DNA"/>
</dbReference>
<evidence type="ECO:0000256" key="1">
    <source>
        <dbReference type="ARBA" id="ARBA00004123"/>
    </source>
</evidence>
<keyword evidence="3" id="KW-0678">Repressor</keyword>
<dbReference type="FunCoup" id="H3B8S1">
    <property type="interactions" value="1239"/>
</dbReference>
<feature type="domain" description="E2F/DP family winged-helix DNA-binding" evidence="13">
    <location>
        <begin position="106"/>
        <end position="175"/>
    </location>
</feature>
<evidence type="ECO:0000313" key="15">
    <source>
        <dbReference type="Proteomes" id="UP000008672"/>
    </source>
</evidence>
<keyword evidence="5 11" id="KW-0238">DNA-binding</keyword>
<keyword evidence="15" id="KW-1185">Reference proteome</keyword>
<dbReference type="GO" id="GO:0090575">
    <property type="term" value="C:RNA polymerase II transcription regulator complex"/>
    <property type="evidence" value="ECO:0007669"/>
    <property type="project" value="TreeGrafter"/>
</dbReference>
<dbReference type="FunFam" id="1.10.10.10:FF:000100">
    <property type="entry name" value="E2F transcription factor 8"/>
    <property type="match status" value="1"/>
</dbReference>
<keyword evidence="4 11" id="KW-0805">Transcription regulation</keyword>
<reference evidence="14" key="3">
    <citation type="submission" date="2025-09" db="UniProtKB">
        <authorList>
            <consortium name="Ensembl"/>
        </authorList>
    </citation>
    <scope>IDENTIFICATION</scope>
</reference>
<dbReference type="FunFam" id="1.10.10.10:FF:000073">
    <property type="entry name" value="E2F transcription factor 8"/>
    <property type="match status" value="1"/>
</dbReference>
<evidence type="ECO:0000256" key="12">
    <source>
        <dbReference type="SAM" id="MobiDB-lite"/>
    </source>
</evidence>
<evidence type="ECO:0000256" key="3">
    <source>
        <dbReference type="ARBA" id="ARBA00022491"/>
    </source>
</evidence>
<dbReference type="Pfam" id="PF02319">
    <property type="entry name" value="WHD_E2F_TDP"/>
    <property type="match status" value="2"/>
</dbReference>
<keyword evidence="7 11" id="KW-0804">Transcription</keyword>
<dbReference type="InParanoid" id="H3B8S1"/>
<dbReference type="Proteomes" id="UP000008672">
    <property type="component" value="Unassembled WGS sequence"/>
</dbReference>
<reference evidence="14" key="2">
    <citation type="submission" date="2025-08" db="UniProtKB">
        <authorList>
            <consortium name="Ensembl"/>
        </authorList>
    </citation>
    <scope>IDENTIFICATION</scope>
</reference>
<feature type="compositionally biased region" description="Basic and acidic residues" evidence="12">
    <location>
        <begin position="1"/>
        <end position="10"/>
    </location>
</feature>
<name>H3B8S1_LATCH</name>